<dbReference type="SMART" id="SM00479">
    <property type="entry name" value="EXOIII"/>
    <property type="match status" value="1"/>
</dbReference>
<dbReference type="Proteomes" id="UP001501470">
    <property type="component" value="Unassembled WGS sequence"/>
</dbReference>
<feature type="domain" description="Exonuclease" evidence="4">
    <location>
        <begin position="15"/>
        <end position="193"/>
    </location>
</feature>
<name>A0ABP4NDB3_9ACTN</name>
<keyword evidence="2" id="KW-0378">Hydrolase</keyword>
<keyword evidence="3" id="KW-0269">Exonuclease</keyword>
<evidence type="ECO:0000313" key="6">
    <source>
        <dbReference type="Proteomes" id="UP001501470"/>
    </source>
</evidence>
<evidence type="ECO:0000259" key="4">
    <source>
        <dbReference type="SMART" id="SM00479"/>
    </source>
</evidence>
<dbReference type="InterPro" id="IPR036397">
    <property type="entry name" value="RNaseH_sf"/>
</dbReference>
<evidence type="ECO:0000313" key="5">
    <source>
        <dbReference type="EMBL" id="GAA1558556.1"/>
    </source>
</evidence>
<dbReference type="PANTHER" id="PTHR30231:SF4">
    <property type="entry name" value="PROTEIN NEN2"/>
    <property type="match status" value="1"/>
</dbReference>
<proteinExistence type="predicted"/>
<gene>
    <name evidence="5" type="ORF">GCM10009827_094400</name>
</gene>
<dbReference type="SUPFAM" id="SSF53098">
    <property type="entry name" value="Ribonuclease H-like"/>
    <property type="match status" value="1"/>
</dbReference>
<evidence type="ECO:0000256" key="1">
    <source>
        <dbReference type="ARBA" id="ARBA00022722"/>
    </source>
</evidence>
<dbReference type="CDD" id="cd06127">
    <property type="entry name" value="DEDDh"/>
    <property type="match status" value="1"/>
</dbReference>
<dbReference type="InterPro" id="IPR012337">
    <property type="entry name" value="RNaseH-like_sf"/>
</dbReference>
<dbReference type="Gene3D" id="3.30.420.10">
    <property type="entry name" value="Ribonuclease H-like superfamily/Ribonuclease H"/>
    <property type="match status" value="1"/>
</dbReference>
<organism evidence="5 6">
    <name type="scientific">Dactylosporangium maewongense</name>
    <dbReference type="NCBI Taxonomy" id="634393"/>
    <lineage>
        <taxon>Bacteria</taxon>
        <taxon>Bacillati</taxon>
        <taxon>Actinomycetota</taxon>
        <taxon>Actinomycetes</taxon>
        <taxon>Micromonosporales</taxon>
        <taxon>Micromonosporaceae</taxon>
        <taxon>Dactylosporangium</taxon>
    </lineage>
</organism>
<evidence type="ECO:0000256" key="2">
    <source>
        <dbReference type="ARBA" id="ARBA00022801"/>
    </source>
</evidence>
<dbReference type="PANTHER" id="PTHR30231">
    <property type="entry name" value="DNA POLYMERASE III SUBUNIT EPSILON"/>
    <property type="match status" value="1"/>
</dbReference>
<keyword evidence="1" id="KW-0540">Nuclease</keyword>
<accession>A0ABP4NDB3</accession>
<dbReference type="RefSeq" id="WP_344511247.1">
    <property type="nucleotide sequence ID" value="NZ_BAAAQD010000027.1"/>
</dbReference>
<dbReference type="EMBL" id="BAAAQD010000027">
    <property type="protein sequence ID" value="GAA1558556.1"/>
    <property type="molecule type" value="Genomic_DNA"/>
</dbReference>
<protein>
    <recommendedName>
        <fullName evidence="4">Exonuclease domain-containing protein</fullName>
    </recommendedName>
</protein>
<comment type="caution">
    <text evidence="5">The sequence shown here is derived from an EMBL/GenBank/DDBJ whole genome shotgun (WGS) entry which is preliminary data.</text>
</comment>
<sequence length="222" mass="23419">MVDRYATDPAMRATTFVVLDFEGTTPTGAPAEPIEVGAVLLQLHDGPEGWRLGETGRFEALIRPPAHAPVTALDTRQTGITPAMVTGRPGAAAVLSQFDATLTAPPYVTVAHHAATEAGILRRYATACPTLATVPMLDTIRLARHACPGLPNYQLDTVLTHLGIPVPAGRHRALPDATATATALRHLLTAGSTRLAWSRLSHLHAIAGAAPPHQPDAQQPLF</sequence>
<evidence type="ECO:0000256" key="3">
    <source>
        <dbReference type="ARBA" id="ARBA00022839"/>
    </source>
</evidence>
<keyword evidence="6" id="KW-1185">Reference proteome</keyword>
<reference evidence="6" key="1">
    <citation type="journal article" date="2019" name="Int. J. Syst. Evol. Microbiol.">
        <title>The Global Catalogue of Microorganisms (GCM) 10K type strain sequencing project: providing services to taxonomists for standard genome sequencing and annotation.</title>
        <authorList>
            <consortium name="The Broad Institute Genomics Platform"/>
            <consortium name="The Broad Institute Genome Sequencing Center for Infectious Disease"/>
            <person name="Wu L."/>
            <person name="Ma J."/>
        </authorList>
    </citation>
    <scope>NUCLEOTIDE SEQUENCE [LARGE SCALE GENOMIC DNA]</scope>
    <source>
        <strain evidence="6">JCM 15933</strain>
    </source>
</reference>
<dbReference type="Pfam" id="PF00929">
    <property type="entry name" value="RNase_T"/>
    <property type="match status" value="1"/>
</dbReference>
<dbReference type="InterPro" id="IPR013520">
    <property type="entry name" value="Ribonucl_H"/>
</dbReference>